<keyword evidence="7" id="KW-0963">Cytoplasm</keyword>
<dbReference type="SUPFAM" id="SSF52374">
    <property type="entry name" value="Nucleotidylyl transferase"/>
    <property type="match status" value="1"/>
</dbReference>
<keyword evidence="3 7" id="KW-0547">Nucleotide-binding</keyword>
<evidence type="ECO:0000259" key="9">
    <source>
        <dbReference type="Pfam" id="PF19269"/>
    </source>
</evidence>
<dbReference type="InterPro" id="IPR049940">
    <property type="entry name" value="GluQ/Sye"/>
</dbReference>
<feature type="binding site" evidence="7">
    <location>
        <position position="236"/>
    </location>
    <ligand>
        <name>ATP</name>
        <dbReference type="ChEBI" id="CHEBI:30616"/>
    </ligand>
</feature>
<dbReference type="Pfam" id="PF00749">
    <property type="entry name" value="tRNA-synt_1c"/>
    <property type="match status" value="1"/>
</dbReference>
<dbReference type="InterPro" id="IPR000924">
    <property type="entry name" value="Glu/Gln-tRNA-synth"/>
</dbReference>
<dbReference type="GO" id="GO:0005829">
    <property type="term" value="C:cytosol"/>
    <property type="evidence" value="ECO:0007669"/>
    <property type="project" value="TreeGrafter"/>
</dbReference>
<dbReference type="InterPro" id="IPR033910">
    <property type="entry name" value="GluRS_core"/>
</dbReference>
<evidence type="ECO:0000256" key="2">
    <source>
        <dbReference type="ARBA" id="ARBA00022598"/>
    </source>
</evidence>
<evidence type="ECO:0000256" key="5">
    <source>
        <dbReference type="ARBA" id="ARBA00022917"/>
    </source>
</evidence>
<evidence type="ECO:0000256" key="3">
    <source>
        <dbReference type="ARBA" id="ARBA00022741"/>
    </source>
</evidence>
<evidence type="ECO:0000313" key="10">
    <source>
        <dbReference type="EMBL" id="OGD55776.1"/>
    </source>
</evidence>
<dbReference type="PANTHER" id="PTHR43311:SF2">
    <property type="entry name" value="GLUTAMATE--TRNA LIGASE, MITOCHONDRIAL-RELATED"/>
    <property type="match status" value="1"/>
</dbReference>
<evidence type="ECO:0000256" key="4">
    <source>
        <dbReference type="ARBA" id="ARBA00022840"/>
    </source>
</evidence>
<evidence type="ECO:0000259" key="8">
    <source>
        <dbReference type="Pfam" id="PF00749"/>
    </source>
</evidence>
<dbReference type="Gene3D" id="3.40.50.620">
    <property type="entry name" value="HUPs"/>
    <property type="match status" value="1"/>
</dbReference>
<comment type="similarity">
    <text evidence="1 7">Belongs to the class-I aminoacyl-tRNA synthetase family. Glutamate--tRNA ligase type 1 subfamily.</text>
</comment>
<dbReference type="AlphaFoldDB" id="A0A1F5DL87"/>
<comment type="subunit">
    <text evidence="7">Monomer.</text>
</comment>
<gene>
    <name evidence="7" type="primary">gltX</name>
    <name evidence="10" type="ORF">A3E73_03330</name>
</gene>
<dbReference type="InterPro" id="IPR020058">
    <property type="entry name" value="Glu/Gln-tRNA-synth_Ib_cat-dom"/>
</dbReference>
<accession>A0A1F5DL87</accession>
<dbReference type="InterPro" id="IPR004527">
    <property type="entry name" value="Glu-tRNA-ligase_bac/mito"/>
</dbReference>
<feature type="short sequence motif" description="'KMSKS' region" evidence="7">
    <location>
        <begin position="233"/>
        <end position="237"/>
    </location>
</feature>
<dbReference type="NCBIfam" id="TIGR00464">
    <property type="entry name" value="gltX_bact"/>
    <property type="match status" value="1"/>
</dbReference>
<comment type="caution">
    <text evidence="7">Lacks conserved residue(s) required for the propagation of feature annotation.</text>
</comment>
<dbReference type="EMBL" id="MEZN01000035">
    <property type="protein sequence ID" value="OGD55776.1"/>
    <property type="molecule type" value="Genomic_DNA"/>
</dbReference>
<evidence type="ECO:0000256" key="6">
    <source>
        <dbReference type="ARBA" id="ARBA00023146"/>
    </source>
</evidence>
<dbReference type="GO" id="GO:0004818">
    <property type="term" value="F:glutamate-tRNA ligase activity"/>
    <property type="evidence" value="ECO:0007669"/>
    <property type="project" value="UniProtKB-UniRule"/>
</dbReference>
<dbReference type="InterPro" id="IPR045462">
    <property type="entry name" value="aa-tRNA-synth_I_cd-bd"/>
</dbReference>
<dbReference type="Gene3D" id="1.10.10.350">
    <property type="match status" value="1"/>
</dbReference>
<keyword evidence="5 7" id="KW-0648">Protein biosynthesis</keyword>
<organism evidence="10 11">
    <name type="scientific">Candidatus Beckwithbacteria bacterium RIFCSPHIGHO2_12_FULL_47_17</name>
    <dbReference type="NCBI Taxonomy" id="1797460"/>
    <lineage>
        <taxon>Bacteria</taxon>
        <taxon>Candidatus Beckwithiibacteriota</taxon>
    </lineage>
</organism>
<keyword evidence="2 7" id="KW-0436">Ligase</keyword>
<proteinExistence type="inferred from homology"/>
<feature type="domain" description="Glutamyl/glutaminyl-tRNA synthetase class Ib catalytic" evidence="8">
    <location>
        <begin position="2"/>
        <end position="301"/>
    </location>
</feature>
<dbReference type="EC" id="6.1.1.17" evidence="7"/>
<dbReference type="GO" id="GO:0006424">
    <property type="term" value="P:glutamyl-tRNA aminoacylation"/>
    <property type="evidence" value="ECO:0007669"/>
    <property type="project" value="UniProtKB-UniRule"/>
</dbReference>
<feature type="short sequence motif" description="'HIGH' region" evidence="7">
    <location>
        <begin position="8"/>
        <end position="18"/>
    </location>
</feature>
<dbReference type="InterPro" id="IPR020751">
    <property type="entry name" value="aa-tRNA-synth_I_codon-bd_sub2"/>
</dbReference>
<dbReference type="InterPro" id="IPR008925">
    <property type="entry name" value="aa_tRNA-synth_I_cd-bd_sf"/>
</dbReference>
<dbReference type="PRINTS" id="PR00987">
    <property type="entry name" value="TRNASYNTHGLU"/>
</dbReference>
<comment type="function">
    <text evidence="7">Catalyzes the attachment of glutamate to tRNA(Glu) in a two-step reaction: glutamate is first activated by ATP to form Glu-AMP and then transferred to the acceptor end of tRNA(Glu).</text>
</comment>
<dbReference type="InterPro" id="IPR014729">
    <property type="entry name" value="Rossmann-like_a/b/a_fold"/>
</dbReference>
<dbReference type="HAMAP" id="MF_00022">
    <property type="entry name" value="Glu_tRNA_synth_type1"/>
    <property type="match status" value="1"/>
</dbReference>
<dbReference type="GO" id="GO:0000049">
    <property type="term" value="F:tRNA binding"/>
    <property type="evidence" value="ECO:0007669"/>
    <property type="project" value="InterPro"/>
</dbReference>
<comment type="subcellular location">
    <subcellularLocation>
        <location evidence="7">Cytoplasm</location>
    </subcellularLocation>
</comment>
<comment type="caution">
    <text evidence="10">The sequence shown here is derived from an EMBL/GenBank/DDBJ whole genome shotgun (WGS) entry which is preliminary data.</text>
</comment>
<dbReference type="STRING" id="1797460.A3E73_03330"/>
<dbReference type="PANTHER" id="PTHR43311">
    <property type="entry name" value="GLUTAMATE--TRNA LIGASE"/>
    <property type="match status" value="1"/>
</dbReference>
<keyword evidence="4 7" id="KW-0067">ATP-binding</keyword>
<feature type="domain" description="Aminoacyl-tRNA synthetase class I anticodon-binding" evidence="9">
    <location>
        <begin position="315"/>
        <end position="455"/>
    </location>
</feature>
<dbReference type="InterPro" id="IPR001412">
    <property type="entry name" value="aa-tRNA-synth_I_CS"/>
</dbReference>
<dbReference type="GO" id="GO:0005524">
    <property type="term" value="F:ATP binding"/>
    <property type="evidence" value="ECO:0007669"/>
    <property type="project" value="UniProtKB-UniRule"/>
</dbReference>
<evidence type="ECO:0000256" key="7">
    <source>
        <dbReference type="HAMAP-Rule" id="MF_00022"/>
    </source>
</evidence>
<dbReference type="Proteomes" id="UP000176791">
    <property type="component" value="Unassembled WGS sequence"/>
</dbReference>
<dbReference type="PROSITE" id="PS00178">
    <property type="entry name" value="AA_TRNA_LIGASE_I"/>
    <property type="match status" value="1"/>
</dbReference>
<sequence>MIRVRFAPSPTGIPHIGNTRTALYNFLFARHHQGKLILRIEDTDRARLVPESLPKILEILKFVGIDWDEGPLVQSERLDIYQKLARQLIDTGKAYYCFCSKERLAKRRGQGYDQRCLKLKPDEIKNLLAKKTPYVIRLKVPDQGVTAWDDLIQKRIEFKNELIDDQVLLKSDGYPTYHLAVVVDDHLMKITHILRGVEWISSTPKHILLYQAFGWEIPQIGHFPVILGPDKAKLSKRHGAKSVLDYRDEGYLPEALVTFMAYLGWSYQDNSELLPINRLIDEFDLKHIQSGNPIFDLAKLDYFNAKLIRSLPLPKLIQLIKPFLKIKISDTLINQIMPLIAERLVKLSEVNELTEYFVTQPKIDASAVLKESGMPAQETAKYLSQVSETVSQIATWSVVNLETKLHKLQLKLKLKPRPAFMTIRLAVTGRPATPPLFDVLYILGKDEVIKRLAYASDHLV</sequence>
<dbReference type="Pfam" id="PF19269">
    <property type="entry name" value="Anticodon_2"/>
    <property type="match status" value="1"/>
</dbReference>
<name>A0A1F5DL87_9BACT</name>
<reference evidence="10 11" key="1">
    <citation type="journal article" date="2016" name="Nat. Commun.">
        <title>Thousands of microbial genomes shed light on interconnected biogeochemical processes in an aquifer system.</title>
        <authorList>
            <person name="Anantharaman K."/>
            <person name="Brown C.T."/>
            <person name="Hug L.A."/>
            <person name="Sharon I."/>
            <person name="Castelle C.J."/>
            <person name="Probst A.J."/>
            <person name="Thomas B.C."/>
            <person name="Singh A."/>
            <person name="Wilkins M.J."/>
            <person name="Karaoz U."/>
            <person name="Brodie E.L."/>
            <person name="Williams K.H."/>
            <person name="Hubbard S.S."/>
            <person name="Banfield J.F."/>
        </authorList>
    </citation>
    <scope>NUCLEOTIDE SEQUENCE [LARGE SCALE GENOMIC DNA]</scope>
</reference>
<dbReference type="CDD" id="cd00808">
    <property type="entry name" value="GluRS_core"/>
    <property type="match status" value="1"/>
</dbReference>
<dbReference type="FunFam" id="3.40.50.620:FF:000045">
    <property type="entry name" value="Glutamate--tRNA ligase, mitochondrial"/>
    <property type="match status" value="1"/>
</dbReference>
<dbReference type="GO" id="GO:0008270">
    <property type="term" value="F:zinc ion binding"/>
    <property type="evidence" value="ECO:0007669"/>
    <property type="project" value="InterPro"/>
</dbReference>
<evidence type="ECO:0000256" key="1">
    <source>
        <dbReference type="ARBA" id="ARBA00007894"/>
    </source>
</evidence>
<protein>
    <recommendedName>
        <fullName evidence="7">Glutamate--tRNA ligase</fullName>
        <ecNumber evidence="7">6.1.1.17</ecNumber>
    </recommendedName>
    <alternativeName>
        <fullName evidence="7">Glutamyl-tRNA synthetase</fullName>
        <shortName evidence="7">GluRS</shortName>
    </alternativeName>
</protein>
<keyword evidence="6 7" id="KW-0030">Aminoacyl-tRNA synthetase</keyword>
<comment type="catalytic activity">
    <reaction evidence="7">
        <text>tRNA(Glu) + L-glutamate + ATP = L-glutamyl-tRNA(Glu) + AMP + diphosphate</text>
        <dbReference type="Rhea" id="RHEA:23540"/>
        <dbReference type="Rhea" id="RHEA-COMP:9663"/>
        <dbReference type="Rhea" id="RHEA-COMP:9680"/>
        <dbReference type="ChEBI" id="CHEBI:29985"/>
        <dbReference type="ChEBI" id="CHEBI:30616"/>
        <dbReference type="ChEBI" id="CHEBI:33019"/>
        <dbReference type="ChEBI" id="CHEBI:78442"/>
        <dbReference type="ChEBI" id="CHEBI:78520"/>
        <dbReference type="ChEBI" id="CHEBI:456215"/>
        <dbReference type="EC" id="6.1.1.17"/>
    </reaction>
</comment>
<evidence type="ECO:0000313" key="11">
    <source>
        <dbReference type="Proteomes" id="UP000176791"/>
    </source>
</evidence>
<dbReference type="SUPFAM" id="SSF48163">
    <property type="entry name" value="An anticodon-binding domain of class I aminoacyl-tRNA synthetases"/>
    <property type="match status" value="1"/>
</dbReference>